<proteinExistence type="predicted"/>
<dbReference type="EMBL" id="FOWW01000002">
    <property type="protein sequence ID" value="SFP33298.1"/>
    <property type="molecule type" value="Genomic_DNA"/>
</dbReference>
<gene>
    <name evidence="1" type="ORF">SAMN05421810_102289</name>
</gene>
<organism evidence="1 2">
    <name type="scientific">Amycolatopsis arida</name>
    <dbReference type="NCBI Taxonomy" id="587909"/>
    <lineage>
        <taxon>Bacteria</taxon>
        <taxon>Bacillati</taxon>
        <taxon>Actinomycetota</taxon>
        <taxon>Actinomycetes</taxon>
        <taxon>Pseudonocardiales</taxon>
        <taxon>Pseudonocardiaceae</taxon>
        <taxon>Amycolatopsis</taxon>
    </lineage>
</organism>
<name>A0A1I5PGQ2_9PSEU</name>
<dbReference type="AlphaFoldDB" id="A0A1I5PGQ2"/>
<protein>
    <submittedName>
        <fullName evidence="1">Uncharacterized protein</fullName>
    </submittedName>
</protein>
<accession>A0A1I5PGQ2</accession>
<dbReference type="STRING" id="587909.SAMN05421810_102289"/>
<reference evidence="2" key="1">
    <citation type="submission" date="2016-10" db="EMBL/GenBank/DDBJ databases">
        <authorList>
            <person name="Varghese N."/>
            <person name="Submissions S."/>
        </authorList>
    </citation>
    <scope>NUCLEOTIDE SEQUENCE [LARGE SCALE GENOMIC DNA]</scope>
    <source>
        <strain evidence="2">CGMCC 4.5579</strain>
    </source>
</reference>
<keyword evidence="2" id="KW-1185">Reference proteome</keyword>
<evidence type="ECO:0000313" key="1">
    <source>
        <dbReference type="EMBL" id="SFP33298.1"/>
    </source>
</evidence>
<evidence type="ECO:0000313" key="2">
    <source>
        <dbReference type="Proteomes" id="UP000198727"/>
    </source>
</evidence>
<dbReference type="Proteomes" id="UP000198727">
    <property type="component" value="Unassembled WGS sequence"/>
</dbReference>
<sequence length="41" mass="4739">MTDERVHRVRESDVEAVVGLVHELAEYERAPRECQLAERGC</sequence>